<sequence>MTIFRFGKTIIHGIEHLESHMAESLIESLVFALALIAGLVTLSLPWLAIDWWTANQSAEDHDADESDDS</sequence>
<proteinExistence type="predicted"/>
<accession>A0A4D6HS12</accession>
<organism evidence="2 3">
    <name type="scientific">Natronorubrum bangense</name>
    <dbReference type="NCBI Taxonomy" id="61858"/>
    <lineage>
        <taxon>Archaea</taxon>
        <taxon>Methanobacteriati</taxon>
        <taxon>Methanobacteriota</taxon>
        <taxon>Stenosarchaea group</taxon>
        <taxon>Halobacteria</taxon>
        <taxon>Halobacteriales</taxon>
        <taxon>Natrialbaceae</taxon>
        <taxon>Natronorubrum</taxon>
    </lineage>
</organism>
<name>A0A4D6HS12_9EURY</name>
<gene>
    <name evidence="2" type="ORF">DV706_14355</name>
</gene>
<feature type="transmembrane region" description="Helical" evidence="1">
    <location>
        <begin position="29"/>
        <end position="49"/>
    </location>
</feature>
<reference evidence="2 3" key="1">
    <citation type="journal article" date="2019" name="Nat. Commun.">
        <title>A new type of DNA phosphorothioation-based antiviral system in archaea.</title>
        <authorList>
            <person name="Xiong L."/>
            <person name="Liu S."/>
            <person name="Chen S."/>
            <person name="Xiao Y."/>
            <person name="Zhu B."/>
            <person name="Gao Y."/>
            <person name="Zhang Y."/>
            <person name="Chen B."/>
            <person name="Luo J."/>
            <person name="Deng Z."/>
            <person name="Chen X."/>
            <person name="Wang L."/>
            <person name="Chen S."/>
        </authorList>
    </citation>
    <scope>NUCLEOTIDE SEQUENCE [LARGE SCALE GENOMIC DNA]</scope>
    <source>
        <strain evidence="2 3">JCM 10635</strain>
    </source>
</reference>
<keyword evidence="1" id="KW-0472">Membrane</keyword>
<evidence type="ECO:0000313" key="2">
    <source>
        <dbReference type="EMBL" id="QCC55547.1"/>
    </source>
</evidence>
<dbReference type="AlphaFoldDB" id="A0A4D6HS12"/>
<dbReference type="KEGG" id="nbg:DV706_14355"/>
<keyword evidence="1" id="KW-1133">Transmembrane helix</keyword>
<evidence type="ECO:0000313" key="3">
    <source>
        <dbReference type="Proteomes" id="UP000296822"/>
    </source>
</evidence>
<evidence type="ECO:0000256" key="1">
    <source>
        <dbReference type="SAM" id="Phobius"/>
    </source>
</evidence>
<keyword evidence="1" id="KW-0812">Transmembrane</keyword>
<protein>
    <submittedName>
        <fullName evidence="2">Uncharacterized protein</fullName>
    </submittedName>
</protein>
<dbReference type="Proteomes" id="UP000296822">
    <property type="component" value="Chromosome"/>
</dbReference>
<dbReference type="EMBL" id="CP031305">
    <property type="protein sequence ID" value="QCC55547.1"/>
    <property type="molecule type" value="Genomic_DNA"/>
</dbReference>